<evidence type="ECO:0000259" key="4">
    <source>
        <dbReference type="Pfam" id="PF00296"/>
    </source>
</evidence>
<accession>A0A7Z0BDK9</accession>
<dbReference type="AlphaFoldDB" id="A0A7Z0BDK9"/>
<dbReference type="Proteomes" id="UP000523545">
    <property type="component" value="Unassembled WGS sequence"/>
</dbReference>
<dbReference type="RefSeq" id="WP_179779891.1">
    <property type="nucleotide sequence ID" value="NZ_JACCHK010000001.1"/>
</dbReference>
<dbReference type="EMBL" id="JACCHK010000001">
    <property type="protein sequence ID" value="NYH41995.1"/>
    <property type="molecule type" value="Genomic_DNA"/>
</dbReference>
<dbReference type="InterPro" id="IPR023934">
    <property type="entry name" value="LLM_FMN-dep_put"/>
</dbReference>
<sequence>MQIGVYSLGDRTPDPVTGRAPTDHERLLNTARIAEHAEAAGFDVFAVGEHHTSSYAVSAPAVLLGYLAARTSRILLSTATALITTNDPVRVAEDYATVQHLCGGRLDLMLGRGIFGPVYAWFGRDPDDSRRLATENYRLLRRLWDEDTVDWSGDFRTPLRGFTAVPRPLAGHPPFVWHASVSSEETAELAAAHGDGFFANHIMWPWQHTARLVRTFRERYAAHGHGTAEQAVVGLGGHVFVRPSSQDAVREFRPYFDNAPLYGRGPSLEEHMNTTPMTVGSPQQVIDAVLGYREYVGDYSRQLFLIDHAGLPVDTVLEQLDILGAEVLPVLRRELAGGSRPA</sequence>
<evidence type="ECO:0000256" key="1">
    <source>
        <dbReference type="ARBA" id="ARBA00023002"/>
    </source>
</evidence>
<dbReference type="GO" id="GO:0016705">
    <property type="term" value="F:oxidoreductase activity, acting on paired donors, with incorporation or reduction of molecular oxygen"/>
    <property type="evidence" value="ECO:0007669"/>
    <property type="project" value="InterPro"/>
</dbReference>
<evidence type="ECO:0000256" key="3">
    <source>
        <dbReference type="SAM" id="MobiDB-lite"/>
    </source>
</evidence>
<keyword evidence="1" id="KW-0560">Oxidoreductase</keyword>
<proteinExistence type="predicted"/>
<dbReference type="SUPFAM" id="SSF51679">
    <property type="entry name" value="Bacterial luciferase-like"/>
    <property type="match status" value="1"/>
</dbReference>
<gene>
    <name evidence="5" type="ORF">HNR22_001722</name>
</gene>
<dbReference type="Gene3D" id="3.20.20.30">
    <property type="entry name" value="Luciferase-like domain"/>
    <property type="match status" value="1"/>
</dbReference>
<organism evidence="5 6">
    <name type="scientific">Micromonospora jinlongensis</name>
    <dbReference type="NCBI Taxonomy" id="1287877"/>
    <lineage>
        <taxon>Bacteria</taxon>
        <taxon>Bacillati</taxon>
        <taxon>Actinomycetota</taxon>
        <taxon>Actinomycetes</taxon>
        <taxon>Micromonosporales</taxon>
        <taxon>Micromonosporaceae</taxon>
        <taxon>Micromonospora</taxon>
    </lineage>
</organism>
<dbReference type="InterPro" id="IPR050766">
    <property type="entry name" value="Bact_Lucif_Oxidored"/>
</dbReference>
<dbReference type="InterPro" id="IPR036661">
    <property type="entry name" value="Luciferase-like_sf"/>
</dbReference>
<comment type="caution">
    <text evidence="5">The sequence shown here is derived from an EMBL/GenBank/DDBJ whole genome shotgun (WGS) entry which is preliminary data.</text>
</comment>
<keyword evidence="6" id="KW-1185">Reference proteome</keyword>
<dbReference type="InterPro" id="IPR011251">
    <property type="entry name" value="Luciferase-like_dom"/>
</dbReference>
<dbReference type="GO" id="GO:0004497">
    <property type="term" value="F:monooxygenase activity"/>
    <property type="evidence" value="ECO:0007669"/>
    <property type="project" value="UniProtKB-KW"/>
</dbReference>
<dbReference type="PANTHER" id="PTHR30137">
    <property type="entry name" value="LUCIFERASE-LIKE MONOOXYGENASE"/>
    <property type="match status" value="1"/>
</dbReference>
<protein>
    <submittedName>
        <fullName evidence="5">Putative FMN-dependent luciferase-like monooxygenase</fullName>
    </submittedName>
</protein>
<reference evidence="5 6" key="1">
    <citation type="submission" date="2020-07" db="EMBL/GenBank/DDBJ databases">
        <title>Sequencing the genomes of 1000 actinobacteria strains.</title>
        <authorList>
            <person name="Klenk H.-P."/>
        </authorList>
    </citation>
    <scope>NUCLEOTIDE SEQUENCE [LARGE SCALE GENOMIC DNA]</scope>
    <source>
        <strain evidence="5 6">DSM 45876</strain>
    </source>
</reference>
<feature type="region of interest" description="Disordered" evidence="3">
    <location>
        <begin position="1"/>
        <end position="22"/>
    </location>
</feature>
<evidence type="ECO:0000313" key="6">
    <source>
        <dbReference type="Proteomes" id="UP000523545"/>
    </source>
</evidence>
<evidence type="ECO:0000313" key="5">
    <source>
        <dbReference type="EMBL" id="NYH41995.1"/>
    </source>
</evidence>
<keyword evidence="2 5" id="KW-0503">Monooxygenase</keyword>
<dbReference type="PANTHER" id="PTHR30137:SF8">
    <property type="entry name" value="BLR5498 PROTEIN"/>
    <property type="match status" value="1"/>
</dbReference>
<name>A0A7Z0BDK9_9ACTN</name>
<feature type="domain" description="Luciferase-like" evidence="4">
    <location>
        <begin position="1"/>
        <end position="295"/>
    </location>
</feature>
<evidence type="ECO:0000256" key="2">
    <source>
        <dbReference type="ARBA" id="ARBA00023033"/>
    </source>
</evidence>
<dbReference type="NCBIfam" id="TIGR04036">
    <property type="entry name" value="LLM_CE1758_fam"/>
    <property type="match status" value="1"/>
</dbReference>
<dbReference type="GO" id="GO:0005829">
    <property type="term" value="C:cytosol"/>
    <property type="evidence" value="ECO:0007669"/>
    <property type="project" value="TreeGrafter"/>
</dbReference>
<dbReference type="Pfam" id="PF00296">
    <property type="entry name" value="Bac_luciferase"/>
    <property type="match status" value="1"/>
</dbReference>